<evidence type="ECO:0000256" key="3">
    <source>
        <dbReference type="SAM" id="SignalP"/>
    </source>
</evidence>
<organism evidence="4 5">
    <name type="scientific">Steinernema glaseri</name>
    <dbReference type="NCBI Taxonomy" id="37863"/>
    <lineage>
        <taxon>Eukaryota</taxon>
        <taxon>Metazoa</taxon>
        <taxon>Ecdysozoa</taxon>
        <taxon>Nematoda</taxon>
        <taxon>Chromadorea</taxon>
        <taxon>Rhabditida</taxon>
        <taxon>Tylenchina</taxon>
        <taxon>Panagrolaimomorpha</taxon>
        <taxon>Strongyloidoidea</taxon>
        <taxon>Steinernematidae</taxon>
        <taxon>Steinernema</taxon>
    </lineage>
</organism>
<dbReference type="GO" id="GO:0004531">
    <property type="term" value="F:deoxyribonuclease II activity"/>
    <property type="evidence" value="ECO:0007669"/>
    <property type="project" value="InterPro"/>
</dbReference>
<dbReference type="CDD" id="cd09120">
    <property type="entry name" value="PLDc_DNaseII_1"/>
    <property type="match status" value="1"/>
</dbReference>
<feature type="signal peptide" evidence="3">
    <location>
        <begin position="1"/>
        <end position="16"/>
    </location>
</feature>
<dbReference type="GO" id="GO:0006309">
    <property type="term" value="P:apoptotic DNA fragmentation"/>
    <property type="evidence" value="ECO:0007669"/>
    <property type="project" value="TreeGrafter"/>
</dbReference>
<dbReference type="Pfam" id="PF03265">
    <property type="entry name" value="DNase_II"/>
    <property type="match status" value="1"/>
</dbReference>
<comment type="similarity">
    <text evidence="1">Belongs to the DNase II family.</text>
</comment>
<evidence type="ECO:0000313" key="4">
    <source>
        <dbReference type="Proteomes" id="UP000095287"/>
    </source>
</evidence>
<keyword evidence="2" id="KW-0378">Hydrolase</keyword>
<evidence type="ECO:0000256" key="2">
    <source>
        <dbReference type="ARBA" id="ARBA00022801"/>
    </source>
</evidence>
<protein>
    <submittedName>
        <fullName evidence="5">Deoxyribonuclease II</fullName>
    </submittedName>
</protein>
<accession>A0A1I7YXH8</accession>
<name>A0A1I7YXH8_9BILA</name>
<evidence type="ECO:0000313" key="5">
    <source>
        <dbReference type="WBParaSite" id="L893_g20846.t1"/>
    </source>
</evidence>
<sequence length="412" mass="46483">MREALLFLLAVAAAAAFSCKDQSNKDVDWWFAYKLPKEKASKEMPGLRDGTAFYYLDANNPVFTPSDVSLGEKNQAIAYTLQQFYDSAKDPSIFYVFYNDDTNIDEKLKLFENKTEEDARSSQYGHTKGVSFFNRSSGVWYVHSVPRFPSLNGYHYPGSAKSYGQSMLCISMGYDQLKSVGTQLFYNRPKIYHAHLPKDMAVENEDLAQAVLGKYQKGVLKSSILDLHSKNGVTFRSFAKTGTFAEDLYSELVAPNLRSNLTVETWRRGRIIEPQCSARFVVNDVLEMKVGSIPAFKYTRDHSKLAVSASPHTPYTCIGDINRMYLRRTLYTLENGPHSLLLCISTKPVLGLLRSMIDIVKAQKPSDHLLLIENQTSDGREMMEEVVECACALINKILCVICPTVKYVLQIP</sequence>
<dbReference type="InterPro" id="IPR004947">
    <property type="entry name" value="DNase_II"/>
</dbReference>
<keyword evidence="4" id="KW-1185">Reference proteome</keyword>
<dbReference type="Proteomes" id="UP000095287">
    <property type="component" value="Unplaced"/>
</dbReference>
<dbReference type="PANTHER" id="PTHR10858:SF31">
    <property type="entry name" value="DEOXYRIBONUCLEASE-2"/>
    <property type="match status" value="1"/>
</dbReference>
<dbReference type="AlphaFoldDB" id="A0A1I7YXH8"/>
<reference evidence="5" key="1">
    <citation type="submission" date="2016-11" db="UniProtKB">
        <authorList>
            <consortium name="WormBaseParasite"/>
        </authorList>
    </citation>
    <scope>IDENTIFICATION</scope>
</reference>
<dbReference type="WBParaSite" id="L893_g20846.t1">
    <property type="protein sequence ID" value="L893_g20846.t1"/>
    <property type="gene ID" value="L893_g20846"/>
</dbReference>
<feature type="chain" id="PRO_5009312701" evidence="3">
    <location>
        <begin position="17"/>
        <end position="412"/>
    </location>
</feature>
<evidence type="ECO:0000256" key="1">
    <source>
        <dbReference type="ARBA" id="ARBA00007527"/>
    </source>
</evidence>
<dbReference type="PANTHER" id="PTHR10858">
    <property type="entry name" value="DEOXYRIBONUCLEASE II"/>
    <property type="match status" value="1"/>
</dbReference>
<proteinExistence type="inferred from homology"/>
<dbReference type="PROSITE" id="PS51257">
    <property type="entry name" value="PROKAR_LIPOPROTEIN"/>
    <property type="match status" value="1"/>
</dbReference>
<keyword evidence="3" id="KW-0732">Signal</keyword>